<organism evidence="3 4">
    <name type="scientific">Elysia marginata</name>
    <dbReference type="NCBI Taxonomy" id="1093978"/>
    <lineage>
        <taxon>Eukaryota</taxon>
        <taxon>Metazoa</taxon>
        <taxon>Spiralia</taxon>
        <taxon>Lophotrochozoa</taxon>
        <taxon>Mollusca</taxon>
        <taxon>Gastropoda</taxon>
        <taxon>Heterobranchia</taxon>
        <taxon>Euthyneura</taxon>
        <taxon>Panpulmonata</taxon>
        <taxon>Sacoglossa</taxon>
        <taxon>Placobranchoidea</taxon>
        <taxon>Plakobranchidae</taxon>
        <taxon>Elysia</taxon>
    </lineage>
</organism>
<protein>
    <submittedName>
        <fullName evidence="3">Translationally-controlled tumor protein</fullName>
    </submittedName>
</protein>
<dbReference type="PRINTS" id="PR01653">
    <property type="entry name" value="TCTPROTEIN"/>
</dbReference>
<dbReference type="PANTHER" id="PTHR11991:SF0">
    <property type="entry name" value="TRANSLATIONALLY-CONTROLLED TUMOR PROTEIN"/>
    <property type="match status" value="1"/>
</dbReference>
<dbReference type="EMBL" id="BMAT01001406">
    <property type="protein sequence ID" value="GFR84811.1"/>
    <property type="molecule type" value="Genomic_DNA"/>
</dbReference>
<dbReference type="AlphaFoldDB" id="A0AAV4GIC0"/>
<dbReference type="Gene3D" id="2.170.150.10">
    <property type="entry name" value="Metal Binding Protein, Guanine Nucleotide Exchange Factor, Chain A"/>
    <property type="match status" value="1"/>
</dbReference>
<evidence type="ECO:0000313" key="4">
    <source>
        <dbReference type="Proteomes" id="UP000762676"/>
    </source>
</evidence>
<gene>
    <name evidence="3" type="ORF">ElyMa_000680500</name>
</gene>
<proteinExistence type="inferred from homology"/>
<dbReference type="GO" id="GO:0005737">
    <property type="term" value="C:cytoplasm"/>
    <property type="evidence" value="ECO:0007669"/>
    <property type="project" value="TreeGrafter"/>
</dbReference>
<dbReference type="SUPFAM" id="SSF51316">
    <property type="entry name" value="Mss4-like"/>
    <property type="match status" value="1"/>
</dbReference>
<dbReference type="Proteomes" id="UP000762676">
    <property type="component" value="Unassembled WGS sequence"/>
</dbReference>
<name>A0AAV4GIC0_9GAST</name>
<dbReference type="InterPro" id="IPR018105">
    <property type="entry name" value="Translational_control_tumour_p"/>
</dbReference>
<dbReference type="PROSITE" id="PS51797">
    <property type="entry name" value="TCTP_3"/>
    <property type="match status" value="1"/>
</dbReference>
<comment type="caution">
    <text evidence="3">The sequence shown here is derived from an EMBL/GenBank/DDBJ whole genome shotgun (WGS) entry which is preliminary data.</text>
</comment>
<evidence type="ECO:0000259" key="2">
    <source>
        <dbReference type="PROSITE" id="PS51797"/>
    </source>
</evidence>
<dbReference type="PANTHER" id="PTHR11991">
    <property type="entry name" value="TRANSLATIONALLY CONTROLLED TUMOR PROTEIN-RELATED"/>
    <property type="match status" value="1"/>
</dbReference>
<dbReference type="InterPro" id="IPR011323">
    <property type="entry name" value="Mss4/transl-control_tumour"/>
</dbReference>
<accession>A0AAV4GIC0</accession>
<comment type="similarity">
    <text evidence="1">Belongs to the TCTP family.</text>
</comment>
<evidence type="ECO:0000256" key="1">
    <source>
        <dbReference type="PROSITE-ProRule" id="PRU01133"/>
    </source>
</evidence>
<dbReference type="GO" id="GO:0005509">
    <property type="term" value="F:calcium ion binding"/>
    <property type="evidence" value="ECO:0007669"/>
    <property type="project" value="TreeGrafter"/>
</dbReference>
<keyword evidence="4" id="KW-1185">Reference proteome</keyword>
<feature type="domain" description="TCTP" evidence="2">
    <location>
        <begin position="1"/>
        <end position="93"/>
    </location>
</feature>
<reference evidence="3 4" key="1">
    <citation type="journal article" date="2021" name="Elife">
        <title>Chloroplast acquisition without the gene transfer in kleptoplastic sea slugs, Plakobranchus ocellatus.</title>
        <authorList>
            <person name="Maeda T."/>
            <person name="Takahashi S."/>
            <person name="Yoshida T."/>
            <person name="Shimamura S."/>
            <person name="Takaki Y."/>
            <person name="Nagai Y."/>
            <person name="Toyoda A."/>
            <person name="Suzuki Y."/>
            <person name="Arimoto A."/>
            <person name="Ishii H."/>
            <person name="Satoh N."/>
            <person name="Nishiyama T."/>
            <person name="Hasebe M."/>
            <person name="Maruyama T."/>
            <person name="Minagawa J."/>
            <person name="Obokata J."/>
            <person name="Shigenobu S."/>
        </authorList>
    </citation>
    <scope>NUCLEOTIDE SEQUENCE [LARGE SCALE GENOMIC DNA]</scope>
</reference>
<dbReference type="Pfam" id="PF00838">
    <property type="entry name" value="TCTP"/>
    <property type="match status" value="1"/>
</dbReference>
<dbReference type="InterPro" id="IPR011057">
    <property type="entry name" value="Mss4-like_sf"/>
</dbReference>
<sequence length="93" mass="10362">MISYKCIVTGDDLFSDIYKIKTDGALYIIEGKLVRQNEDGTQSDVTIGSDQDGQNDGSTDLVVNIIAGNRLEPAAPVLTKRQYQQHLKNYVKR</sequence>
<dbReference type="InterPro" id="IPR034737">
    <property type="entry name" value="TCTP"/>
</dbReference>
<evidence type="ECO:0000313" key="3">
    <source>
        <dbReference type="EMBL" id="GFR84811.1"/>
    </source>
</evidence>